<dbReference type="Proteomes" id="UP000770661">
    <property type="component" value="Unassembled WGS sequence"/>
</dbReference>
<dbReference type="GO" id="GO:0006508">
    <property type="term" value="P:proteolysis"/>
    <property type="evidence" value="ECO:0007669"/>
    <property type="project" value="InterPro"/>
</dbReference>
<evidence type="ECO:0000256" key="4">
    <source>
        <dbReference type="SAM" id="SignalP"/>
    </source>
</evidence>
<feature type="compositionally biased region" description="Low complexity" evidence="3">
    <location>
        <begin position="65"/>
        <end position="78"/>
    </location>
</feature>
<sequence length="494" mass="53465">MSTLVWRILLLVVATRALPEPSSSSSGAQSRHRRQADTSNLSDVELICRLSASASGITNEDCAKKTPPSSGPTSAPGSCTCAPVWQCKDNNVPTGVENDPDSFLTSVNVRTGGFRCGKPEEVCCHNIDATLQPQILPFSPTCGKRNTKGVGTTFVGFENRQSQFGEFPWMAAVMTSERFGELQAPLYICGGALVHAQVVLTAAHYVQGILCYVDKGLQCGREEAKVVFARPGIQTCVLLDLTGLLVELSMPAPTLAPHHLVVWVSRCLAHNQGMHEVLDEMGKRLLNWQYDLENGTSRNSRSQFLIRSTGSRRCWCTPNYVGSILSYDVALLILDSPAQLGHTIDTICLPPPHLDFHHHRCVVSGWGKDMFSEVGKFQQILKSIDLPPVDHGSCELAMRGTRLGPGFHLHDSFMCAGGEQGKDACEGDGGSPLVCHSPDDPSSRYYQIGVVSWGIGCGEAGLPGVYADVTKAVLWIDSIIADRFGHDLRTSSGK</sequence>
<feature type="domain" description="Peptidase S1" evidence="5">
    <location>
        <begin position="154"/>
        <end position="481"/>
    </location>
</feature>
<name>A0A8J4XWP4_CHIOP</name>
<evidence type="ECO:0000256" key="2">
    <source>
        <dbReference type="ARBA" id="ARBA00024195"/>
    </source>
</evidence>
<evidence type="ECO:0000259" key="5">
    <source>
        <dbReference type="PROSITE" id="PS50240"/>
    </source>
</evidence>
<dbReference type="PROSITE" id="PS50240">
    <property type="entry name" value="TRYPSIN_DOM"/>
    <property type="match status" value="1"/>
</dbReference>
<protein>
    <submittedName>
        <fullName evidence="6">Phenoloxidase-activating factor 2</fullName>
    </submittedName>
</protein>
<gene>
    <name evidence="6" type="primary">PPAF2_4</name>
    <name evidence="6" type="ORF">GWK47_011234</name>
</gene>
<evidence type="ECO:0000313" key="7">
    <source>
        <dbReference type="Proteomes" id="UP000770661"/>
    </source>
</evidence>
<evidence type="ECO:0000313" key="6">
    <source>
        <dbReference type="EMBL" id="KAG0715765.1"/>
    </source>
</evidence>
<comment type="similarity">
    <text evidence="2">Belongs to the peptidase S1 family. CLIP subfamily.</text>
</comment>
<comment type="caution">
    <text evidence="6">The sequence shown here is derived from an EMBL/GenBank/DDBJ whole genome shotgun (WGS) entry which is preliminary data.</text>
</comment>
<dbReference type="InterPro" id="IPR051487">
    <property type="entry name" value="Ser/Thr_Proteases_Immune/Dev"/>
</dbReference>
<dbReference type="SMART" id="SM00020">
    <property type="entry name" value="Tryp_SPc"/>
    <property type="match status" value="1"/>
</dbReference>
<accession>A0A8J4XWP4</accession>
<reference evidence="6" key="1">
    <citation type="submission" date="2020-07" db="EMBL/GenBank/DDBJ databases">
        <title>The High-quality genome of the commercially important snow crab, Chionoecetes opilio.</title>
        <authorList>
            <person name="Jeong J.-H."/>
            <person name="Ryu S."/>
        </authorList>
    </citation>
    <scope>NUCLEOTIDE SEQUENCE</scope>
    <source>
        <strain evidence="6">MADBK_172401_WGS</strain>
        <tissue evidence="6">Digestive gland</tissue>
    </source>
</reference>
<dbReference type="EMBL" id="JACEEZ010019404">
    <property type="protein sequence ID" value="KAG0715765.1"/>
    <property type="molecule type" value="Genomic_DNA"/>
</dbReference>
<organism evidence="6 7">
    <name type="scientific">Chionoecetes opilio</name>
    <name type="common">Atlantic snow crab</name>
    <name type="synonym">Cancer opilio</name>
    <dbReference type="NCBI Taxonomy" id="41210"/>
    <lineage>
        <taxon>Eukaryota</taxon>
        <taxon>Metazoa</taxon>
        <taxon>Ecdysozoa</taxon>
        <taxon>Arthropoda</taxon>
        <taxon>Crustacea</taxon>
        <taxon>Multicrustacea</taxon>
        <taxon>Malacostraca</taxon>
        <taxon>Eumalacostraca</taxon>
        <taxon>Eucarida</taxon>
        <taxon>Decapoda</taxon>
        <taxon>Pleocyemata</taxon>
        <taxon>Brachyura</taxon>
        <taxon>Eubrachyura</taxon>
        <taxon>Majoidea</taxon>
        <taxon>Majidae</taxon>
        <taxon>Chionoecetes</taxon>
    </lineage>
</organism>
<dbReference type="InterPro" id="IPR001314">
    <property type="entry name" value="Peptidase_S1A"/>
</dbReference>
<dbReference type="AlphaFoldDB" id="A0A8J4XWP4"/>
<keyword evidence="4" id="KW-0732">Signal</keyword>
<dbReference type="Gene3D" id="2.40.10.10">
    <property type="entry name" value="Trypsin-like serine proteases"/>
    <property type="match status" value="2"/>
</dbReference>
<dbReference type="InterPro" id="IPR009003">
    <property type="entry name" value="Peptidase_S1_PA"/>
</dbReference>
<dbReference type="GO" id="GO:0004252">
    <property type="term" value="F:serine-type endopeptidase activity"/>
    <property type="evidence" value="ECO:0007669"/>
    <property type="project" value="InterPro"/>
</dbReference>
<dbReference type="InterPro" id="IPR043504">
    <property type="entry name" value="Peptidase_S1_PA_chymotrypsin"/>
</dbReference>
<evidence type="ECO:0000256" key="1">
    <source>
        <dbReference type="ARBA" id="ARBA00023157"/>
    </source>
</evidence>
<dbReference type="PRINTS" id="PR00722">
    <property type="entry name" value="CHYMOTRYPSIN"/>
</dbReference>
<feature type="signal peptide" evidence="4">
    <location>
        <begin position="1"/>
        <end position="19"/>
    </location>
</feature>
<dbReference type="CDD" id="cd00190">
    <property type="entry name" value="Tryp_SPc"/>
    <property type="match status" value="1"/>
</dbReference>
<dbReference type="SUPFAM" id="SSF50494">
    <property type="entry name" value="Trypsin-like serine proteases"/>
    <property type="match status" value="1"/>
</dbReference>
<dbReference type="Pfam" id="PF00089">
    <property type="entry name" value="Trypsin"/>
    <property type="match status" value="2"/>
</dbReference>
<keyword evidence="1" id="KW-1015">Disulfide bond</keyword>
<feature type="region of interest" description="Disordered" evidence="3">
    <location>
        <begin position="59"/>
        <end position="78"/>
    </location>
</feature>
<dbReference type="PANTHER" id="PTHR24256">
    <property type="entry name" value="TRYPTASE-RELATED"/>
    <property type="match status" value="1"/>
</dbReference>
<dbReference type="FunFam" id="2.40.10.10:FF:000002">
    <property type="entry name" value="Transmembrane protease serine"/>
    <property type="match status" value="1"/>
</dbReference>
<proteinExistence type="inferred from homology"/>
<feature type="region of interest" description="Disordered" evidence="3">
    <location>
        <begin position="19"/>
        <end position="38"/>
    </location>
</feature>
<dbReference type="OrthoDB" id="6261922at2759"/>
<dbReference type="InterPro" id="IPR001254">
    <property type="entry name" value="Trypsin_dom"/>
</dbReference>
<keyword evidence="7" id="KW-1185">Reference proteome</keyword>
<feature type="chain" id="PRO_5035320690" evidence="4">
    <location>
        <begin position="20"/>
        <end position="494"/>
    </location>
</feature>
<evidence type="ECO:0000256" key="3">
    <source>
        <dbReference type="SAM" id="MobiDB-lite"/>
    </source>
</evidence>